<comment type="catalytic activity">
    <reaction evidence="4">
        <text>5-diphospho-1D-myo-inositol 1,2,3,4,6-pentakisphosphate + H2O = 1D-myo-inositol hexakisphosphate + phosphate + H(+)</text>
        <dbReference type="Rhea" id="RHEA:22384"/>
        <dbReference type="ChEBI" id="CHEBI:15377"/>
        <dbReference type="ChEBI" id="CHEBI:15378"/>
        <dbReference type="ChEBI" id="CHEBI:43474"/>
        <dbReference type="ChEBI" id="CHEBI:58130"/>
        <dbReference type="ChEBI" id="CHEBI:58628"/>
        <dbReference type="EC" id="3.6.1.52"/>
    </reaction>
    <physiologicalReaction direction="left-to-right" evidence="4">
        <dbReference type="Rhea" id="RHEA:22385"/>
    </physiologicalReaction>
</comment>
<keyword evidence="11" id="KW-1185">Reference proteome</keyword>
<dbReference type="InterPro" id="IPR004861">
    <property type="entry name" value="Siw14-like"/>
</dbReference>
<feature type="domain" description="Tyrosine-protein phosphatase" evidence="8">
    <location>
        <begin position="68"/>
        <end position="216"/>
    </location>
</feature>
<evidence type="ECO:0000256" key="2">
    <source>
        <dbReference type="ARBA" id="ARBA00022801"/>
    </source>
</evidence>
<sequence length="232" mass="26399">MNATGDTNRSAEQIELVDEIDHSNVGDVLKPMYHISSAKHRLYELQQKQPETNVQISQPTTVFIPPINFNMVIPGVYRSGYPTKKNFAFLKSIPLKSILYLCPEQYAQANMEFARANGIRILQFGIEGNKEPFVHIPEEAIRSAVAQLLDVRNHPIMIHCNKGKHRTGVLVGCLRKVQRWSLTSIFDEYRRFAGTKVRMLDQQFIELFDASSVPINPLHKPGCITLPKQITQ</sequence>
<dbReference type="SUPFAM" id="SSF52799">
    <property type="entry name" value="(Phosphotyrosine protein) phosphatases II"/>
    <property type="match status" value="1"/>
</dbReference>
<dbReference type="InterPro" id="IPR029021">
    <property type="entry name" value="Prot-tyrosine_phosphatase-like"/>
</dbReference>
<protein>
    <recommendedName>
        <fullName evidence="1">diphosphoinositol-polyphosphate diphosphatase</fullName>
        <ecNumber evidence="1">3.6.1.52</ecNumber>
    </recommendedName>
</protein>
<organism evidence="10 11">
    <name type="scientific">Acrasis kona</name>
    <dbReference type="NCBI Taxonomy" id="1008807"/>
    <lineage>
        <taxon>Eukaryota</taxon>
        <taxon>Discoba</taxon>
        <taxon>Heterolobosea</taxon>
        <taxon>Tetramitia</taxon>
        <taxon>Eutetramitia</taxon>
        <taxon>Acrasidae</taxon>
        <taxon>Acrasis</taxon>
    </lineage>
</organism>
<comment type="caution">
    <text evidence="10">The sequence shown here is derived from an EMBL/GenBank/DDBJ whole genome shotgun (WGS) entry which is preliminary data.</text>
</comment>
<dbReference type="PANTHER" id="PTHR31126:SF48">
    <property type="entry name" value="INOSITOL PHOSPHATASE SIW14"/>
    <property type="match status" value="1"/>
</dbReference>
<dbReference type="InterPro" id="IPR000387">
    <property type="entry name" value="Tyr_Pase_dom"/>
</dbReference>
<accession>A0AAW2YKT1</accession>
<comment type="catalytic activity">
    <reaction evidence="7">
        <text>6-diphospho-1D-myo-inositol pentakisphosphate + H2O = 1D-myo-inositol hexakisphosphate + phosphate + H(+)</text>
        <dbReference type="Rhea" id="RHEA:79703"/>
        <dbReference type="ChEBI" id="CHEBI:15377"/>
        <dbReference type="ChEBI" id="CHEBI:15378"/>
        <dbReference type="ChEBI" id="CHEBI:43474"/>
        <dbReference type="ChEBI" id="CHEBI:58130"/>
        <dbReference type="ChEBI" id="CHEBI:230534"/>
        <dbReference type="EC" id="3.6.1.52"/>
    </reaction>
    <physiologicalReaction direction="left-to-right" evidence="7">
        <dbReference type="Rhea" id="RHEA:79704"/>
    </physiologicalReaction>
</comment>
<dbReference type="EC" id="3.6.1.52" evidence="1"/>
<comment type="similarity">
    <text evidence="3">Belongs to the protein-tyrosine phosphatase family. Atypical dual-specificity phosphatase Siw14-like subfamily.</text>
</comment>
<dbReference type="PROSITE" id="PS50056">
    <property type="entry name" value="TYR_PHOSPHATASE_2"/>
    <property type="match status" value="1"/>
</dbReference>
<dbReference type="Gene3D" id="3.90.190.10">
    <property type="entry name" value="Protein tyrosine phosphatase superfamily"/>
    <property type="match status" value="1"/>
</dbReference>
<dbReference type="FunFam" id="3.90.190.10:FF:000024">
    <property type="entry name" value="probable tyrosine-protein phosphatase At1g05000"/>
    <property type="match status" value="1"/>
</dbReference>
<dbReference type="PROSITE" id="PS50054">
    <property type="entry name" value="TYR_PHOSPHATASE_DUAL"/>
    <property type="match status" value="1"/>
</dbReference>
<dbReference type="CDD" id="cd14528">
    <property type="entry name" value="PFA-DSP_Siw14"/>
    <property type="match status" value="1"/>
</dbReference>
<evidence type="ECO:0000256" key="4">
    <source>
        <dbReference type="ARBA" id="ARBA00047342"/>
    </source>
</evidence>
<dbReference type="GO" id="GO:0008486">
    <property type="term" value="F:diphosphoinositol-polyphosphate diphosphatase activity"/>
    <property type="evidence" value="ECO:0007669"/>
    <property type="project" value="UniProtKB-EC"/>
</dbReference>
<dbReference type="GO" id="GO:0016791">
    <property type="term" value="F:phosphatase activity"/>
    <property type="evidence" value="ECO:0007669"/>
    <property type="project" value="InterPro"/>
</dbReference>
<evidence type="ECO:0000313" key="10">
    <source>
        <dbReference type="EMBL" id="KAL0477465.1"/>
    </source>
</evidence>
<evidence type="ECO:0000256" key="7">
    <source>
        <dbReference type="ARBA" id="ARBA00048424"/>
    </source>
</evidence>
<reference evidence="10 11" key="1">
    <citation type="submission" date="2024-03" db="EMBL/GenBank/DDBJ databases">
        <title>The Acrasis kona genome and developmental transcriptomes reveal deep origins of eukaryotic multicellular pathways.</title>
        <authorList>
            <person name="Sheikh S."/>
            <person name="Fu C.-J."/>
            <person name="Brown M.W."/>
            <person name="Baldauf S.L."/>
        </authorList>
    </citation>
    <scope>NUCLEOTIDE SEQUENCE [LARGE SCALE GENOMIC DNA]</scope>
    <source>
        <strain evidence="10 11">ATCC MYA-3509</strain>
    </source>
</reference>
<evidence type="ECO:0000259" key="8">
    <source>
        <dbReference type="PROSITE" id="PS50054"/>
    </source>
</evidence>
<dbReference type="InterPro" id="IPR020422">
    <property type="entry name" value="TYR_PHOSPHATASE_DUAL_dom"/>
</dbReference>
<dbReference type="InterPro" id="IPR020428">
    <property type="entry name" value="PFA-DSPs"/>
</dbReference>
<comment type="catalytic activity">
    <reaction evidence="5">
        <text>3,5-bis(diphospho)-1D-myo-inositol 1,2,4,6-tetrakisphosphate + H2O = 3-diphospho-1D-myo-inositol 1,2,4,5,6-pentakisphosphate + phosphate + 2 H(+)</text>
        <dbReference type="Rhea" id="RHEA:56312"/>
        <dbReference type="ChEBI" id="CHEBI:15377"/>
        <dbReference type="ChEBI" id="CHEBI:15378"/>
        <dbReference type="ChEBI" id="CHEBI:43474"/>
        <dbReference type="ChEBI" id="CHEBI:140372"/>
        <dbReference type="ChEBI" id="CHEBI:140374"/>
        <dbReference type="EC" id="3.6.1.52"/>
    </reaction>
    <physiologicalReaction direction="left-to-right" evidence="5">
        <dbReference type="Rhea" id="RHEA:56313"/>
    </physiologicalReaction>
</comment>
<dbReference type="PRINTS" id="PR01911">
    <property type="entry name" value="PFDSPHPHTASE"/>
</dbReference>
<evidence type="ECO:0000256" key="3">
    <source>
        <dbReference type="ARBA" id="ARBA00044949"/>
    </source>
</evidence>
<dbReference type="EMBL" id="JAOPGA020000178">
    <property type="protein sequence ID" value="KAL0477465.1"/>
    <property type="molecule type" value="Genomic_DNA"/>
</dbReference>
<gene>
    <name evidence="10" type="ORF">AKO1_005713</name>
</gene>
<evidence type="ECO:0000256" key="6">
    <source>
        <dbReference type="ARBA" id="ARBA00047927"/>
    </source>
</evidence>
<dbReference type="InterPro" id="IPR016130">
    <property type="entry name" value="Tyr_Pase_AS"/>
</dbReference>
<keyword evidence="2" id="KW-0378">Hydrolase</keyword>
<proteinExistence type="inferred from homology"/>
<feature type="domain" description="Tyrosine specific protein phosphatases" evidence="9">
    <location>
        <begin position="131"/>
        <end position="204"/>
    </location>
</feature>
<dbReference type="AlphaFoldDB" id="A0AAW2YKT1"/>
<evidence type="ECO:0000259" key="9">
    <source>
        <dbReference type="PROSITE" id="PS50056"/>
    </source>
</evidence>
<dbReference type="PROSITE" id="PS00383">
    <property type="entry name" value="TYR_PHOSPHATASE_1"/>
    <property type="match status" value="1"/>
</dbReference>
<evidence type="ECO:0000256" key="1">
    <source>
        <dbReference type="ARBA" id="ARBA00012527"/>
    </source>
</evidence>
<dbReference type="GO" id="GO:0005737">
    <property type="term" value="C:cytoplasm"/>
    <property type="evidence" value="ECO:0007669"/>
    <property type="project" value="TreeGrafter"/>
</dbReference>
<evidence type="ECO:0000256" key="5">
    <source>
        <dbReference type="ARBA" id="ARBA00047562"/>
    </source>
</evidence>
<comment type="catalytic activity">
    <reaction evidence="6">
        <text>1,5-bis(diphospho)-1D-myo-inositol 2,3,4,6-tetrakisphosphate + H2O = 1-diphospho-1D-myo-inositol 2,3,4,5,6-pentakisphosphate + phosphate + 2 H(+)</text>
        <dbReference type="Rhea" id="RHEA:79699"/>
        <dbReference type="ChEBI" id="CHEBI:15377"/>
        <dbReference type="ChEBI" id="CHEBI:15378"/>
        <dbReference type="ChEBI" id="CHEBI:43474"/>
        <dbReference type="ChEBI" id="CHEBI:74946"/>
        <dbReference type="ChEBI" id="CHEBI:77983"/>
        <dbReference type="EC" id="3.6.1.52"/>
    </reaction>
    <physiologicalReaction direction="left-to-right" evidence="6">
        <dbReference type="Rhea" id="RHEA:79700"/>
    </physiologicalReaction>
</comment>
<dbReference type="PANTHER" id="PTHR31126">
    <property type="entry name" value="TYROSINE-PROTEIN PHOSPHATASE"/>
    <property type="match status" value="1"/>
</dbReference>
<dbReference type="Pfam" id="PF03162">
    <property type="entry name" value="Y_phosphatase2"/>
    <property type="match status" value="1"/>
</dbReference>
<dbReference type="Proteomes" id="UP001431209">
    <property type="component" value="Unassembled WGS sequence"/>
</dbReference>
<name>A0AAW2YKT1_9EUKA</name>
<evidence type="ECO:0000313" key="11">
    <source>
        <dbReference type="Proteomes" id="UP001431209"/>
    </source>
</evidence>